<keyword evidence="2" id="KW-1185">Reference proteome</keyword>
<protein>
    <submittedName>
        <fullName evidence="1">Uncharacterized protein</fullName>
    </submittedName>
</protein>
<dbReference type="EMBL" id="KZ559133">
    <property type="protein sequence ID" value="PLB38836.1"/>
    <property type="molecule type" value="Genomic_DNA"/>
</dbReference>
<evidence type="ECO:0000313" key="1">
    <source>
        <dbReference type="EMBL" id="PLB38836.1"/>
    </source>
</evidence>
<evidence type="ECO:0000313" key="2">
    <source>
        <dbReference type="Proteomes" id="UP000234585"/>
    </source>
</evidence>
<dbReference type="RefSeq" id="XP_024672848.1">
    <property type="nucleotide sequence ID" value="XM_024816334.1"/>
</dbReference>
<reference evidence="1 2" key="1">
    <citation type="submission" date="2017-12" db="EMBL/GenBank/DDBJ databases">
        <authorList>
            <consortium name="DOE Joint Genome Institute"/>
            <person name="Haridas S."/>
            <person name="Kjaerbolling I."/>
            <person name="Vesth T.C."/>
            <person name="Frisvad J.C."/>
            <person name="Nybo J.L."/>
            <person name="Theobald S."/>
            <person name="Kuo A."/>
            <person name="Bowyer P."/>
            <person name="Matsuda Y."/>
            <person name="Mondo S."/>
            <person name="Lyhne E.K."/>
            <person name="Kogle M.E."/>
            <person name="Clum A."/>
            <person name="Lipzen A."/>
            <person name="Salamov A."/>
            <person name="Ngan C.Y."/>
            <person name="Daum C."/>
            <person name="Chiniquy J."/>
            <person name="Barry K."/>
            <person name="LaButti K."/>
            <person name="Simmons B.A."/>
            <person name="Magnuson J.K."/>
            <person name="Mortensen U.H."/>
            <person name="Larsen T.O."/>
            <person name="Grigoriev I.V."/>
            <person name="Baker S.E."/>
            <person name="Andersen M.R."/>
            <person name="Nordberg H.P."/>
            <person name="Cantor M.N."/>
            <person name="Hua S.X."/>
        </authorList>
    </citation>
    <scope>NUCLEOTIDE SEQUENCE [LARGE SCALE GENOMIC DNA]</scope>
    <source>
        <strain evidence="1 2">CBS 102.13</strain>
    </source>
</reference>
<accession>A0A2I2FDX6</accession>
<sequence>MPRQPGFERHGTFVQEQTRRSNERAINFIWRLDIINRCINTLLQAPHCSWILQNNNGSTLATNKTPALERALGAEALGVSINYTESVSRVSNWFLARDNDVWANLGTRLGGLAAVLDFKTGTTCVLGPETTWSAGRWHTAN</sequence>
<name>A0A2I2FDX6_ASPCN</name>
<dbReference type="GeneID" id="36523494"/>
<dbReference type="AlphaFoldDB" id="A0A2I2FDX6"/>
<gene>
    <name evidence="1" type="ORF">BDW47DRAFT_125066</name>
</gene>
<dbReference type="Proteomes" id="UP000234585">
    <property type="component" value="Unassembled WGS sequence"/>
</dbReference>
<proteinExistence type="predicted"/>
<organism evidence="1 2">
    <name type="scientific">Aspergillus candidus</name>
    <dbReference type="NCBI Taxonomy" id="41067"/>
    <lineage>
        <taxon>Eukaryota</taxon>
        <taxon>Fungi</taxon>
        <taxon>Dikarya</taxon>
        <taxon>Ascomycota</taxon>
        <taxon>Pezizomycotina</taxon>
        <taxon>Eurotiomycetes</taxon>
        <taxon>Eurotiomycetidae</taxon>
        <taxon>Eurotiales</taxon>
        <taxon>Aspergillaceae</taxon>
        <taxon>Aspergillus</taxon>
        <taxon>Aspergillus subgen. Circumdati</taxon>
    </lineage>
</organism>